<reference evidence="1 2" key="1">
    <citation type="journal article" date="2011" name="J. Bacteriol.">
        <title>Genome sequence of 'Pedosphaera parvula' Ellin514, an aerobic Verrucomicrobial isolate from pasture soil.</title>
        <authorList>
            <person name="Kant R."/>
            <person name="van Passel M.W."/>
            <person name="Sangwan P."/>
            <person name="Palva A."/>
            <person name="Lucas S."/>
            <person name="Copeland A."/>
            <person name="Lapidus A."/>
            <person name="Glavina Del Rio T."/>
            <person name="Dalin E."/>
            <person name="Tice H."/>
            <person name="Bruce D."/>
            <person name="Goodwin L."/>
            <person name="Pitluck S."/>
            <person name="Chertkov O."/>
            <person name="Larimer F.W."/>
            <person name="Land M.L."/>
            <person name="Hauser L."/>
            <person name="Brettin T.S."/>
            <person name="Detter J.C."/>
            <person name="Han S."/>
            <person name="de Vos W.M."/>
            <person name="Janssen P.H."/>
            <person name="Smidt H."/>
        </authorList>
    </citation>
    <scope>NUCLEOTIDE SEQUENCE [LARGE SCALE GENOMIC DNA]</scope>
    <source>
        <strain evidence="1 2">Ellin514</strain>
    </source>
</reference>
<dbReference type="STRING" id="320771.Cflav_PD0738"/>
<protein>
    <submittedName>
        <fullName evidence="1">Uncharacterized protein</fullName>
    </submittedName>
</protein>
<proteinExistence type="predicted"/>
<comment type="caution">
    <text evidence="1">The sequence shown here is derived from an EMBL/GenBank/DDBJ whole genome shotgun (WGS) entry which is preliminary data.</text>
</comment>
<organism evidence="1 2">
    <name type="scientific">Pedosphaera parvula (strain Ellin514)</name>
    <dbReference type="NCBI Taxonomy" id="320771"/>
    <lineage>
        <taxon>Bacteria</taxon>
        <taxon>Pseudomonadati</taxon>
        <taxon>Verrucomicrobiota</taxon>
        <taxon>Pedosphaerae</taxon>
        <taxon>Pedosphaerales</taxon>
        <taxon>Pedosphaeraceae</taxon>
        <taxon>Pedosphaera</taxon>
    </lineage>
</organism>
<name>B9XR90_PEDPL</name>
<evidence type="ECO:0000313" key="1">
    <source>
        <dbReference type="EMBL" id="EEF57633.1"/>
    </source>
</evidence>
<accession>B9XR90</accession>
<gene>
    <name evidence="1" type="ORF">Cflav_PD0738</name>
</gene>
<evidence type="ECO:0000313" key="2">
    <source>
        <dbReference type="Proteomes" id="UP000003688"/>
    </source>
</evidence>
<dbReference type="Proteomes" id="UP000003688">
    <property type="component" value="Unassembled WGS sequence"/>
</dbReference>
<sequence length="34" mass="3901">MELDGMVLDRTLWLYVKGEDEPYPTPIHGAILAR</sequence>
<keyword evidence="2" id="KW-1185">Reference proteome</keyword>
<dbReference type="AlphaFoldDB" id="B9XR90"/>
<dbReference type="EMBL" id="ABOX02000061">
    <property type="protein sequence ID" value="EEF57633.1"/>
    <property type="molecule type" value="Genomic_DNA"/>
</dbReference>